<feature type="transmembrane region" description="Helical" evidence="2">
    <location>
        <begin position="21"/>
        <end position="44"/>
    </location>
</feature>
<keyword evidence="2" id="KW-0472">Membrane</keyword>
<comment type="caution">
    <text evidence="4">The sequence shown here is derived from an EMBL/GenBank/DDBJ whole genome shotgun (WGS) entry which is preliminary data.</text>
</comment>
<protein>
    <submittedName>
        <fullName evidence="4">Glycosyl hydrolase family 28-related protein</fullName>
    </submittedName>
</protein>
<dbReference type="InterPro" id="IPR012334">
    <property type="entry name" value="Pectin_lyas_fold"/>
</dbReference>
<dbReference type="Pfam" id="PF12708">
    <property type="entry name" value="Pect-lyase_RHGA_epim"/>
    <property type="match status" value="1"/>
</dbReference>
<evidence type="ECO:0000259" key="3">
    <source>
        <dbReference type="PROSITE" id="PS51820"/>
    </source>
</evidence>
<name>A0ABT8RCH3_9BACT</name>
<dbReference type="SMART" id="SM00758">
    <property type="entry name" value="PA14"/>
    <property type="match status" value="1"/>
</dbReference>
<evidence type="ECO:0000256" key="2">
    <source>
        <dbReference type="SAM" id="Phobius"/>
    </source>
</evidence>
<evidence type="ECO:0000256" key="1">
    <source>
        <dbReference type="ARBA" id="ARBA00022729"/>
    </source>
</evidence>
<evidence type="ECO:0000313" key="4">
    <source>
        <dbReference type="EMBL" id="MDO1449806.1"/>
    </source>
</evidence>
<dbReference type="InterPro" id="IPR026444">
    <property type="entry name" value="Secre_tail"/>
</dbReference>
<dbReference type="InterPro" id="IPR011050">
    <property type="entry name" value="Pectin_lyase_fold/virulence"/>
</dbReference>
<evidence type="ECO:0000313" key="5">
    <source>
        <dbReference type="Proteomes" id="UP001168528"/>
    </source>
</evidence>
<dbReference type="Pfam" id="PF07691">
    <property type="entry name" value="PA14"/>
    <property type="match status" value="1"/>
</dbReference>
<keyword evidence="2" id="KW-0812">Transmembrane</keyword>
<dbReference type="PROSITE" id="PS51820">
    <property type="entry name" value="PA14"/>
    <property type="match status" value="1"/>
</dbReference>
<dbReference type="PANTHER" id="PTHR46769:SF2">
    <property type="entry name" value="FIBROCYSTIN-L ISOFORM 2 PRECURSOR-RELATED"/>
    <property type="match status" value="1"/>
</dbReference>
<sequence length="1125" mass="123806">MVSKYTIINCRKIFKRRILVFQTWSNVYITLLYIVSLIILYYPVSGQSYVPNPQEFVGPFSSWVNVKTKYGAKGDGTTDDTQALQKALNEIGIGGENNPQVLYIPPGTYLISAGLTMSNRHYISIIGEDPATTKIKWVGAVEGTMLYLNGVSYSRFTRITWDGSSKANTAIAHKWDGSTGFAVTHNEHADETFMNVGHGIRGGKPHMMDAETSVLRCRFIRNSIAGVSIESFNALDWYIWDSYFEDCRVGVTNDPPTGGAGNFHVFQSIFKRSTYADISMRNTMFFSIRDNYSIGSKAFFVGEPIGQNGGPITLQNNIILDPLDQTPIRFYNKGPITLLDNIVRSREGQIGPVVTSEGDLMTLGNTFTVPNPIFGKEKWITIDDIVQTRNVINPAEPALQATPVKKNRKIFELPAGWVDGIFQKIVDSAAALVGQRPVIHLKPTGFAISKTIVVPSGTDIQFIGDGFHSHISWFGPAGEDVMRLEGADHLVLEEFTIRGNYNQRGIGLTVKHSDQVGKQIFMQGVTVWDGKELGVSMEGFSHTNAELHDFNHRDNPGISVKLIGEGPSTTGRFTIYGGSSSNNMLSYDVDNGGNLMAQDIWYESHYSTGTNTFLNLKGTGTFSLNGAQIFASNTPDVTIAVDNFNGKATFLGVHMNGKFVVKGEGSTTNAVALGNQFNTQGAYSNTSPLAKSAMLNSRIYNNGSYPLDNIGTIDPAFIRNMLEQVRKNRPIYKTSVNGLILHRVQVSQTQIGIRIIPTQTSQNQKPIVTLTTPNQNSSFTAPATISFSASATDPDGKINKVEFFQGNTKLGEDTNGADGWNIIWSKVATGSYSITAVATDNLGAVSISATFKVTVISTPTCTATGTILREYWANIPGVEVSAIPVNTIPTSTSQLSSFEAPTNIGDNYGQRIRGYLCTPISGNYIFYIAGDDNSGLYISTDENPINKQLIASVPRWTLSREWTKYPAQRSVTIYLQAGKKYYIEALHKEREGGDRLAVGWLLPNASTIAVIDSEYLSPYMSSSTRKNDNIIESKNQIKLIIYPNPTPEGKVILNAKGLEKNEDVTISLYNSLGILLYYQIDKSNTIGELKKYLDFSKENFTGVFVLVMESRNKKFIQKVIFTKVL</sequence>
<keyword evidence="5" id="KW-1185">Reference proteome</keyword>
<keyword evidence="4" id="KW-0378">Hydrolase</keyword>
<feature type="domain" description="PA14" evidence="3">
    <location>
        <begin position="862"/>
        <end position="1015"/>
    </location>
</feature>
<gene>
    <name evidence="4" type="ORF">Q0590_26240</name>
</gene>
<dbReference type="InterPro" id="IPR011658">
    <property type="entry name" value="PA14_dom"/>
</dbReference>
<dbReference type="Proteomes" id="UP001168528">
    <property type="component" value="Unassembled WGS sequence"/>
</dbReference>
<dbReference type="RefSeq" id="WP_302040609.1">
    <property type="nucleotide sequence ID" value="NZ_JAUKPO010000022.1"/>
</dbReference>
<dbReference type="Gene3D" id="2.160.20.10">
    <property type="entry name" value="Single-stranded right-handed beta-helix, Pectin lyase-like"/>
    <property type="match status" value="1"/>
</dbReference>
<dbReference type="InterPro" id="IPR052387">
    <property type="entry name" value="Fibrocystin"/>
</dbReference>
<dbReference type="SUPFAM" id="SSF49299">
    <property type="entry name" value="PKD domain"/>
    <property type="match status" value="1"/>
</dbReference>
<dbReference type="SUPFAM" id="SSF51126">
    <property type="entry name" value="Pectin lyase-like"/>
    <property type="match status" value="1"/>
</dbReference>
<keyword evidence="2" id="KW-1133">Transmembrane helix</keyword>
<accession>A0ABT8RCH3</accession>
<proteinExistence type="predicted"/>
<dbReference type="InterPro" id="IPR013783">
    <property type="entry name" value="Ig-like_fold"/>
</dbReference>
<dbReference type="InterPro" id="IPR037524">
    <property type="entry name" value="PA14/GLEYA"/>
</dbReference>
<organism evidence="4 5">
    <name type="scientific">Rhodocytophaga aerolata</name>
    <dbReference type="NCBI Taxonomy" id="455078"/>
    <lineage>
        <taxon>Bacteria</taxon>
        <taxon>Pseudomonadati</taxon>
        <taxon>Bacteroidota</taxon>
        <taxon>Cytophagia</taxon>
        <taxon>Cytophagales</taxon>
        <taxon>Rhodocytophagaceae</taxon>
        <taxon>Rhodocytophaga</taxon>
    </lineage>
</organism>
<dbReference type="GO" id="GO:0016787">
    <property type="term" value="F:hydrolase activity"/>
    <property type="evidence" value="ECO:0007669"/>
    <property type="project" value="UniProtKB-KW"/>
</dbReference>
<dbReference type="InterPro" id="IPR035986">
    <property type="entry name" value="PKD_dom_sf"/>
</dbReference>
<reference evidence="4" key="1">
    <citation type="submission" date="2023-07" db="EMBL/GenBank/DDBJ databases">
        <title>The genome sequence of Rhodocytophaga aerolata KACC 12507.</title>
        <authorList>
            <person name="Zhang X."/>
        </authorList>
    </citation>
    <scope>NUCLEOTIDE SEQUENCE</scope>
    <source>
        <strain evidence="4">KACC 12507</strain>
    </source>
</reference>
<dbReference type="Gene3D" id="2.60.40.10">
    <property type="entry name" value="Immunoglobulins"/>
    <property type="match status" value="1"/>
</dbReference>
<dbReference type="PANTHER" id="PTHR46769">
    <property type="entry name" value="POLYCYSTIC KIDNEY AND HEPATIC DISEASE 1 (AUTOSOMAL RECESSIVE)-LIKE 1"/>
    <property type="match status" value="1"/>
</dbReference>
<dbReference type="Gene3D" id="2.60.120.1560">
    <property type="match status" value="1"/>
</dbReference>
<dbReference type="InterPro" id="IPR024535">
    <property type="entry name" value="RHGA/B-epi-like_pectate_lyase"/>
</dbReference>
<dbReference type="NCBIfam" id="TIGR04183">
    <property type="entry name" value="Por_Secre_tail"/>
    <property type="match status" value="1"/>
</dbReference>
<dbReference type="Pfam" id="PF17957">
    <property type="entry name" value="Big_7"/>
    <property type="match status" value="1"/>
</dbReference>
<dbReference type="SUPFAM" id="SSF56988">
    <property type="entry name" value="Anthrax protective antigen"/>
    <property type="match status" value="1"/>
</dbReference>
<dbReference type="EMBL" id="JAUKPO010000022">
    <property type="protein sequence ID" value="MDO1449806.1"/>
    <property type="molecule type" value="Genomic_DNA"/>
</dbReference>
<keyword evidence="1" id="KW-0732">Signal</keyword>